<dbReference type="Proteomes" id="UP000826656">
    <property type="component" value="Unassembled WGS sequence"/>
</dbReference>
<comment type="caution">
    <text evidence="1">The sequence shown here is derived from an EMBL/GenBank/DDBJ whole genome shotgun (WGS) entry which is preliminary data.</text>
</comment>
<dbReference type="EMBL" id="JAIVGD010000005">
    <property type="protein sequence ID" value="KAH0773726.1"/>
    <property type="molecule type" value="Genomic_DNA"/>
</dbReference>
<evidence type="ECO:0000313" key="1">
    <source>
        <dbReference type="EMBL" id="KAH0773726.1"/>
    </source>
</evidence>
<gene>
    <name evidence="1" type="ORF">KY290_010863</name>
</gene>
<organism evidence="1 2">
    <name type="scientific">Solanum tuberosum</name>
    <name type="common">Potato</name>
    <dbReference type="NCBI Taxonomy" id="4113"/>
    <lineage>
        <taxon>Eukaryota</taxon>
        <taxon>Viridiplantae</taxon>
        <taxon>Streptophyta</taxon>
        <taxon>Embryophyta</taxon>
        <taxon>Tracheophyta</taxon>
        <taxon>Spermatophyta</taxon>
        <taxon>Magnoliopsida</taxon>
        <taxon>eudicotyledons</taxon>
        <taxon>Gunneridae</taxon>
        <taxon>Pentapetalae</taxon>
        <taxon>asterids</taxon>
        <taxon>lamiids</taxon>
        <taxon>Solanales</taxon>
        <taxon>Solanaceae</taxon>
        <taxon>Solanoideae</taxon>
        <taxon>Solaneae</taxon>
        <taxon>Solanum</taxon>
    </lineage>
</organism>
<sequence>MIDLQPGPHHLAYGNLLIKVFQAFGVPLGEAPPLNKKDMITRETLAECLCLPLDNPAPEVAPRVTHHFSQLLVDLHVARDQNGVLQDEICSLRTSLAESLGEVYRLKDQFLHQHSKTMRMWTKCFNSLPLLNPHLVVPKAPKT</sequence>
<reference evidence="1 2" key="1">
    <citation type="journal article" date="2021" name="bioRxiv">
        <title>Chromosome-scale and haplotype-resolved genome assembly of a tetraploid potato cultivar.</title>
        <authorList>
            <person name="Sun H."/>
            <person name="Jiao W.-B."/>
            <person name="Krause K."/>
            <person name="Campoy J.A."/>
            <person name="Goel M."/>
            <person name="Folz-Donahue K."/>
            <person name="Kukat C."/>
            <person name="Huettel B."/>
            <person name="Schneeberger K."/>
        </authorList>
    </citation>
    <scope>NUCLEOTIDE SEQUENCE [LARGE SCALE GENOMIC DNA]</scope>
    <source>
        <strain evidence="1">SolTubOtavaFocal</strain>
        <tissue evidence="1">Leaves</tissue>
    </source>
</reference>
<proteinExistence type="predicted"/>
<name>A0ABQ7VZ01_SOLTU</name>
<evidence type="ECO:0000313" key="2">
    <source>
        <dbReference type="Proteomes" id="UP000826656"/>
    </source>
</evidence>
<protein>
    <submittedName>
        <fullName evidence="1">Uncharacterized protein</fullName>
    </submittedName>
</protein>
<accession>A0ABQ7VZ01</accession>
<keyword evidence="2" id="KW-1185">Reference proteome</keyword>